<dbReference type="InterPro" id="IPR053164">
    <property type="entry name" value="IS1016-like_transposase"/>
</dbReference>
<dbReference type="Pfam" id="PF12762">
    <property type="entry name" value="DDE_Tnp_IS1595"/>
    <property type="match status" value="1"/>
</dbReference>
<dbReference type="AlphaFoldDB" id="A0A814L1K9"/>
<evidence type="ECO:0000313" key="4">
    <source>
        <dbReference type="Proteomes" id="UP000663879"/>
    </source>
</evidence>
<evidence type="ECO:0000259" key="2">
    <source>
        <dbReference type="Pfam" id="PF12762"/>
    </source>
</evidence>
<protein>
    <recommendedName>
        <fullName evidence="2">ISXO2-like transposase domain-containing protein</fullName>
    </recommendedName>
</protein>
<feature type="compositionally biased region" description="Polar residues" evidence="1">
    <location>
        <begin position="141"/>
        <end position="159"/>
    </location>
</feature>
<keyword evidence="4" id="KW-1185">Reference proteome</keyword>
<dbReference type="InterPro" id="IPR024445">
    <property type="entry name" value="Tnp_ISXO2-like"/>
</dbReference>
<comment type="caution">
    <text evidence="3">The sequence shown here is derived from an EMBL/GenBank/DDBJ whole genome shotgun (WGS) entry which is preliminary data.</text>
</comment>
<dbReference type="PANTHER" id="PTHR47163:SF2">
    <property type="entry name" value="SI:DKEY-17M8.2"/>
    <property type="match status" value="1"/>
</dbReference>
<name>A0A814L1K9_9BILA</name>
<feature type="domain" description="ISXO2-like transposase" evidence="2">
    <location>
        <begin position="8"/>
        <end position="83"/>
    </location>
</feature>
<dbReference type="PANTHER" id="PTHR47163">
    <property type="entry name" value="DDE_TNP_IS1595 DOMAIN-CONTAINING PROTEIN"/>
    <property type="match status" value="1"/>
</dbReference>
<proteinExistence type="predicted"/>
<evidence type="ECO:0000256" key="1">
    <source>
        <dbReference type="SAM" id="MobiDB-lite"/>
    </source>
</evidence>
<dbReference type="EMBL" id="CAJNOC010005616">
    <property type="protein sequence ID" value="CAF1057175.1"/>
    <property type="molecule type" value="Genomic_DNA"/>
</dbReference>
<gene>
    <name evidence="3" type="ORF">OXX778_LOCUS19108</name>
</gene>
<evidence type="ECO:0000313" key="3">
    <source>
        <dbReference type="EMBL" id="CAF1057175.1"/>
    </source>
</evidence>
<feature type="region of interest" description="Disordered" evidence="1">
    <location>
        <begin position="135"/>
        <end position="159"/>
    </location>
</feature>
<reference evidence="3" key="1">
    <citation type="submission" date="2021-02" db="EMBL/GenBank/DDBJ databases">
        <authorList>
            <person name="Nowell W R."/>
        </authorList>
    </citation>
    <scope>NUCLEOTIDE SEQUENCE</scope>
    <source>
        <strain evidence="3">Ploen Becks lab</strain>
    </source>
</reference>
<sequence length="309" mass="35206">MGVWFSRAEAETLLSIIYEKCRQGSTIFSDCWSCYNKISSLKDFKHQTVNHSLNFVDPNTGTCTNKIESLWNACKHKFKEMHGCQKLNHTSMNLYGISRFYLVFLAPGQSLEKFEELVREVLGDPEEELDLISDCSDTDSESGFSTNSESVSEKSQVNEVSEVRESDKIFEFHQVCEDEITIEASCSSSSKTLGKDLTDDESDCDNLFIKDKLEGLNIASAKEKNQVYEQLTDVSPKCSKSTAELIKKNLIVVNVFTKENNENEIVFKHIPGVDVVHEEWREIDPSEIPLNFKVYEAQPVESYKEKNEI</sequence>
<dbReference type="Proteomes" id="UP000663879">
    <property type="component" value="Unassembled WGS sequence"/>
</dbReference>
<organism evidence="3 4">
    <name type="scientific">Brachionus calyciflorus</name>
    <dbReference type="NCBI Taxonomy" id="104777"/>
    <lineage>
        <taxon>Eukaryota</taxon>
        <taxon>Metazoa</taxon>
        <taxon>Spiralia</taxon>
        <taxon>Gnathifera</taxon>
        <taxon>Rotifera</taxon>
        <taxon>Eurotatoria</taxon>
        <taxon>Monogononta</taxon>
        <taxon>Pseudotrocha</taxon>
        <taxon>Ploima</taxon>
        <taxon>Brachionidae</taxon>
        <taxon>Brachionus</taxon>
    </lineage>
</organism>
<dbReference type="OrthoDB" id="5862080at2759"/>
<accession>A0A814L1K9</accession>